<dbReference type="EC" id="5.2.1.8" evidence="2"/>
<proteinExistence type="predicted"/>
<dbReference type="InterPro" id="IPR000297">
    <property type="entry name" value="PPIase_PpiC"/>
</dbReference>
<comment type="catalytic activity">
    <reaction evidence="1">
        <text>[protein]-peptidylproline (omega=180) = [protein]-peptidylproline (omega=0)</text>
        <dbReference type="Rhea" id="RHEA:16237"/>
        <dbReference type="Rhea" id="RHEA-COMP:10747"/>
        <dbReference type="Rhea" id="RHEA-COMP:10748"/>
        <dbReference type="ChEBI" id="CHEBI:83833"/>
        <dbReference type="ChEBI" id="CHEBI:83834"/>
        <dbReference type="EC" id="5.2.1.8"/>
    </reaction>
</comment>
<dbReference type="Gene3D" id="3.10.50.40">
    <property type="match status" value="2"/>
</dbReference>
<dbReference type="Gene3D" id="1.10.4030.10">
    <property type="entry name" value="Porin chaperone SurA, peptide-binding domain"/>
    <property type="match status" value="1"/>
</dbReference>
<reference evidence="7" key="1">
    <citation type="submission" date="2018-05" db="EMBL/GenBank/DDBJ databases">
        <authorList>
            <person name="Lanie J.A."/>
            <person name="Ng W.-L."/>
            <person name="Kazmierczak K.M."/>
            <person name="Andrzejewski T.M."/>
            <person name="Davidsen T.M."/>
            <person name="Wayne K.J."/>
            <person name="Tettelin H."/>
            <person name="Glass J.I."/>
            <person name="Rusch D."/>
            <person name="Podicherti R."/>
            <person name="Tsui H.-C.T."/>
            <person name="Winkler M.E."/>
        </authorList>
    </citation>
    <scope>NUCLEOTIDE SEQUENCE</scope>
</reference>
<keyword evidence="3" id="KW-0732">Signal</keyword>
<dbReference type="PROSITE" id="PS50198">
    <property type="entry name" value="PPIC_PPIASE_2"/>
    <property type="match status" value="2"/>
</dbReference>
<dbReference type="AlphaFoldDB" id="A0A381SGZ6"/>
<dbReference type="InterPro" id="IPR046357">
    <property type="entry name" value="PPIase_dom_sf"/>
</dbReference>
<feature type="domain" description="PpiC" evidence="6">
    <location>
        <begin position="173"/>
        <end position="273"/>
    </location>
</feature>
<dbReference type="Pfam" id="PF00639">
    <property type="entry name" value="Rotamase"/>
    <property type="match status" value="1"/>
</dbReference>
<organism evidence="7">
    <name type="scientific">marine metagenome</name>
    <dbReference type="NCBI Taxonomy" id="408172"/>
    <lineage>
        <taxon>unclassified sequences</taxon>
        <taxon>metagenomes</taxon>
        <taxon>ecological metagenomes</taxon>
    </lineage>
</organism>
<dbReference type="InterPro" id="IPR023058">
    <property type="entry name" value="PPIase_PpiC_CS"/>
</dbReference>
<name>A0A381SGZ6_9ZZZZ</name>
<sequence>MNTKIFLLFFCGVLFSQQSILLDEISAVVDDEIVLLSDVVLSANALAAQENVDPYKSPDEYKNLLLKSAESMIEQLVIIKMAEIDSVVVLEKDVDRALERQVQNIISQAGSEEAAEQVLGRKISEFKRSYKDDMEGKLIAEKYTGELTRSIEITRLEVEDFFKTYKDSIPSFPKRYKVRHILIQITPSEESMKETELKALNILEEIDKGLSFEEAAKKYSEDPGSKDDGGYLGFVPRGTFVKEFEKVAFTLAINTISKPIKTQFGFHIIEVLERSGEKVGVRHILLQTKVVDEDKTKTYKTISDFSKEINTKNNFISIAKEYSNDETTKDNGGLLGWINTEIYQVEELSSIIKNIPENTCSAPILTDFGYHLLWVDAIEEGGPPTIEKNWIELEQLALSKKKSDWYNDWIEEIKTKVYIKRNPLNYPQITN</sequence>
<evidence type="ECO:0000256" key="2">
    <source>
        <dbReference type="ARBA" id="ARBA00013194"/>
    </source>
</evidence>
<feature type="domain" description="PpiC" evidence="6">
    <location>
        <begin position="276"/>
        <end position="377"/>
    </location>
</feature>
<dbReference type="InterPro" id="IPR027304">
    <property type="entry name" value="Trigger_fact/SurA_dom_sf"/>
</dbReference>
<keyword evidence="4" id="KW-0697">Rotamase</keyword>
<dbReference type="PANTHER" id="PTHR47245:SF1">
    <property type="entry name" value="FOLDASE PROTEIN PRSA"/>
    <property type="match status" value="1"/>
</dbReference>
<dbReference type="PROSITE" id="PS01096">
    <property type="entry name" value="PPIC_PPIASE_1"/>
    <property type="match status" value="1"/>
</dbReference>
<dbReference type="PANTHER" id="PTHR47245">
    <property type="entry name" value="PEPTIDYLPROLYL ISOMERASE"/>
    <property type="match status" value="1"/>
</dbReference>
<evidence type="ECO:0000256" key="1">
    <source>
        <dbReference type="ARBA" id="ARBA00000971"/>
    </source>
</evidence>
<dbReference type="GO" id="GO:0003755">
    <property type="term" value="F:peptidyl-prolyl cis-trans isomerase activity"/>
    <property type="evidence" value="ECO:0007669"/>
    <property type="project" value="UniProtKB-KW"/>
</dbReference>
<evidence type="ECO:0000256" key="5">
    <source>
        <dbReference type="ARBA" id="ARBA00023235"/>
    </source>
</evidence>
<dbReference type="SUPFAM" id="SSF109998">
    <property type="entry name" value="Triger factor/SurA peptide-binding domain-like"/>
    <property type="match status" value="1"/>
</dbReference>
<dbReference type="SUPFAM" id="SSF54534">
    <property type="entry name" value="FKBP-like"/>
    <property type="match status" value="2"/>
</dbReference>
<dbReference type="InterPro" id="IPR050245">
    <property type="entry name" value="PrsA_foldase"/>
</dbReference>
<evidence type="ECO:0000256" key="4">
    <source>
        <dbReference type="ARBA" id="ARBA00023110"/>
    </source>
</evidence>
<dbReference type="Pfam" id="PF13616">
    <property type="entry name" value="Rotamase_3"/>
    <property type="match status" value="1"/>
</dbReference>
<evidence type="ECO:0000256" key="3">
    <source>
        <dbReference type="ARBA" id="ARBA00022729"/>
    </source>
</evidence>
<dbReference type="EMBL" id="UINC01003035">
    <property type="protein sequence ID" value="SVA02744.1"/>
    <property type="molecule type" value="Genomic_DNA"/>
</dbReference>
<keyword evidence="5" id="KW-0413">Isomerase</keyword>
<accession>A0A381SGZ6</accession>
<evidence type="ECO:0000313" key="7">
    <source>
        <dbReference type="EMBL" id="SVA02744.1"/>
    </source>
</evidence>
<protein>
    <recommendedName>
        <fullName evidence="2">peptidylprolyl isomerase</fullName>
        <ecNumber evidence="2">5.2.1.8</ecNumber>
    </recommendedName>
</protein>
<gene>
    <name evidence="7" type="ORF">METZ01_LOCUS55598</name>
</gene>
<evidence type="ECO:0000259" key="6">
    <source>
        <dbReference type="PROSITE" id="PS50198"/>
    </source>
</evidence>